<dbReference type="InterPro" id="IPR036634">
    <property type="entry name" value="PRD_sf"/>
</dbReference>
<reference evidence="3 4" key="1">
    <citation type="submission" date="2010-12" db="EMBL/GenBank/DDBJ databases">
        <title>Complete sequence of Ethanoligenens harbinense YUAN-3.</title>
        <authorList>
            <person name="Lucas S."/>
            <person name="Copeland A."/>
            <person name="Lapidus A."/>
            <person name="Cheng J.-F."/>
            <person name="Bruce D."/>
            <person name="Goodwin L."/>
            <person name="Pitluck S."/>
            <person name="Chertkov O."/>
            <person name="Misra M."/>
            <person name="Detter J.C."/>
            <person name="Han C."/>
            <person name="Tapia R."/>
            <person name="Land M."/>
            <person name="Hauser L."/>
            <person name="Jeffries C."/>
            <person name="Kyrpides N."/>
            <person name="Ivanova N."/>
            <person name="Mikhailova N."/>
            <person name="Wang A."/>
            <person name="Mouttaki H."/>
            <person name="He Z."/>
            <person name="Zhou J."/>
            <person name="Hemme C.L."/>
            <person name="Woyke T."/>
        </authorList>
    </citation>
    <scope>NUCLEOTIDE SEQUENCE [LARGE SCALE GENOMIC DNA]</scope>
    <source>
        <strain evidence="4">DSM 18485 / JCM 12961 / CGMCC 1.5033 / YUAN-3</strain>
    </source>
</reference>
<evidence type="ECO:0000313" key="4">
    <source>
        <dbReference type="Proteomes" id="UP000001551"/>
    </source>
</evidence>
<dbReference type="SMART" id="SM01061">
    <property type="entry name" value="CAT_RBD"/>
    <property type="match status" value="1"/>
</dbReference>
<accession>E6U2J9</accession>
<evidence type="ECO:0000259" key="2">
    <source>
        <dbReference type="PROSITE" id="PS51372"/>
    </source>
</evidence>
<dbReference type="KEGG" id="eha:Ethha_0721"/>
<dbReference type="Pfam" id="PF03123">
    <property type="entry name" value="CAT_RBD"/>
    <property type="match status" value="1"/>
</dbReference>
<keyword evidence="1" id="KW-0677">Repeat</keyword>
<dbReference type="RefSeq" id="WP_013484660.1">
    <property type="nucleotide sequence ID" value="NC_014828.1"/>
</dbReference>
<dbReference type="Proteomes" id="UP000001551">
    <property type="component" value="Chromosome"/>
</dbReference>
<dbReference type="Pfam" id="PF00874">
    <property type="entry name" value="PRD"/>
    <property type="match status" value="1"/>
</dbReference>
<dbReference type="InterPro" id="IPR004341">
    <property type="entry name" value="CAT_RNA-bd_dom"/>
</dbReference>
<dbReference type="Gene3D" id="2.30.24.10">
    <property type="entry name" value="CAT RNA-binding domain"/>
    <property type="match status" value="1"/>
</dbReference>
<protein>
    <submittedName>
        <fullName evidence="3">Transcriptional antiterminator, BglG</fullName>
    </submittedName>
</protein>
<dbReference type="InterPro" id="IPR050661">
    <property type="entry name" value="BglG_antiterminators"/>
</dbReference>
<dbReference type="PROSITE" id="PS51372">
    <property type="entry name" value="PRD_2"/>
    <property type="match status" value="1"/>
</dbReference>
<dbReference type="SUPFAM" id="SSF50151">
    <property type="entry name" value="SacY-like RNA-binding domain"/>
    <property type="match status" value="1"/>
</dbReference>
<dbReference type="PANTHER" id="PTHR30185:SF15">
    <property type="entry name" value="CRYPTIC BETA-GLUCOSIDE BGL OPERON ANTITERMINATOR"/>
    <property type="match status" value="1"/>
</dbReference>
<dbReference type="PROSITE" id="PS51257">
    <property type="entry name" value="PROKAR_LIPOPROTEIN"/>
    <property type="match status" value="1"/>
</dbReference>
<organism evidence="3 4">
    <name type="scientific">Ethanoligenens harbinense (strain DSM 18485 / JCM 12961 / CGMCC 1.5033 / YUAN-3)</name>
    <dbReference type="NCBI Taxonomy" id="663278"/>
    <lineage>
        <taxon>Bacteria</taxon>
        <taxon>Bacillati</taxon>
        <taxon>Bacillota</taxon>
        <taxon>Clostridia</taxon>
        <taxon>Eubacteriales</taxon>
        <taxon>Oscillospiraceae</taxon>
        <taxon>Ethanoligenens</taxon>
    </lineage>
</organism>
<gene>
    <name evidence="3" type="ordered locus">Ethha_0721</name>
</gene>
<dbReference type="AlphaFoldDB" id="E6U2J9"/>
<evidence type="ECO:0000313" key="3">
    <source>
        <dbReference type="EMBL" id="ADU26290.1"/>
    </source>
</evidence>
<dbReference type="SUPFAM" id="SSF63520">
    <property type="entry name" value="PTS-regulatory domain, PRD"/>
    <property type="match status" value="1"/>
</dbReference>
<evidence type="ECO:0000256" key="1">
    <source>
        <dbReference type="ARBA" id="ARBA00022737"/>
    </source>
</evidence>
<feature type="domain" description="PRD" evidence="2">
    <location>
        <begin position="66"/>
        <end position="170"/>
    </location>
</feature>
<dbReference type="InterPro" id="IPR011608">
    <property type="entry name" value="PRD"/>
</dbReference>
<dbReference type="STRING" id="663278.Ethha_0721"/>
<dbReference type="GO" id="GO:0006355">
    <property type="term" value="P:regulation of DNA-templated transcription"/>
    <property type="evidence" value="ECO:0007669"/>
    <property type="project" value="InterPro"/>
</dbReference>
<dbReference type="eggNOG" id="COG3711">
    <property type="taxonomic scope" value="Bacteria"/>
</dbReference>
<dbReference type="InterPro" id="IPR036650">
    <property type="entry name" value="CAT_RNA-bd_dom_sf"/>
</dbReference>
<proteinExistence type="predicted"/>
<dbReference type="Gene3D" id="1.10.1790.10">
    <property type="entry name" value="PRD domain"/>
    <property type="match status" value="1"/>
</dbReference>
<keyword evidence="4" id="KW-1185">Reference proteome</keyword>
<dbReference type="GO" id="GO:0003723">
    <property type="term" value="F:RNA binding"/>
    <property type="evidence" value="ECO:0007669"/>
    <property type="project" value="InterPro"/>
</dbReference>
<sequence>MDYRVVTAMNNNVVLACDEKTNEQIVLMSKGIGFGRRPGDIVSDDGANRQIFKLWAGEKDIGPLQADRVAVEEVVRDVVELAKAQLDVENPKLYDALLDHIQFAVDRLRFGLPIENPFIHETAVLYTREYEVATTAAQMIQSRLHVNVGEAEIGFIALHLHSAGKTGQIDRSMRSVQLYKEVMELLEREQIGNTNSRRVFLQALFDILDTVRHGIHLQFPFPAVVMQRLYAAKAQTDEICRCIEKSCKLSLDEDAIDFLILDLERLRQTNTP</sequence>
<dbReference type="HOGENOM" id="CLU_078802_0_0_9"/>
<name>E6U2J9_ETHHY</name>
<dbReference type="EMBL" id="CP002400">
    <property type="protein sequence ID" value="ADU26290.1"/>
    <property type="molecule type" value="Genomic_DNA"/>
</dbReference>
<dbReference type="PANTHER" id="PTHR30185">
    <property type="entry name" value="CRYPTIC BETA-GLUCOSIDE BGL OPERON ANTITERMINATOR"/>
    <property type="match status" value="1"/>
</dbReference>